<keyword evidence="3" id="KW-1185">Reference proteome</keyword>
<proteinExistence type="predicted"/>
<dbReference type="Proteomes" id="UP000662904">
    <property type="component" value="Chromosome"/>
</dbReference>
<dbReference type="EMBL" id="CP059066">
    <property type="protein sequence ID" value="QSQ08428.1"/>
    <property type="molecule type" value="Genomic_DNA"/>
</dbReference>
<dbReference type="KEGG" id="kme:H0A61_00750"/>
<dbReference type="Gene3D" id="3.20.20.140">
    <property type="entry name" value="Metal-dependent hydrolases"/>
    <property type="match status" value="1"/>
</dbReference>
<accession>A0A8A0RLD7</accession>
<gene>
    <name evidence="2" type="ORF">H0A61_00750</name>
</gene>
<dbReference type="GO" id="GO:0035312">
    <property type="term" value="F:5'-3' DNA exonuclease activity"/>
    <property type="evidence" value="ECO:0007669"/>
    <property type="project" value="TreeGrafter"/>
</dbReference>
<dbReference type="InterPro" id="IPR016195">
    <property type="entry name" value="Pol/histidinol_Pase-like"/>
</dbReference>
<dbReference type="InterPro" id="IPR003141">
    <property type="entry name" value="Pol/His_phosphatase_N"/>
</dbReference>
<organism evidence="2 3">
    <name type="scientific">Koleobacter methoxysyntrophicus</name>
    <dbReference type="NCBI Taxonomy" id="2751313"/>
    <lineage>
        <taxon>Bacteria</taxon>
        <taxon>Bacillati</taxon>
        <taxon>Bacillota</taxon>
        <taxon>Clostridia</taxon>
        <taxon>Koleobacterales</taxon>
        <taxon>Koleobacteraceae</taxon>
        <taxon>Koleobacter</taxon>
    </lineage>
</organism>
<evidence type="ECO:0000259" key="1">
    <source>
        <dbReference type="SMART" id="SM00481"/>
    </source>
</evidence>
<protein>
    <recommendedName>
        <fullName evidence="1">Polymerase/histidinol phosphatase N-terminal domain-containing protein</fullName>
    </recommendedName>
</protein>
<dbReference type="SMART" id="SM00481">
    <property type="entry name" value="POLIIIAc"/>
    <property type="match status" value="1"/>
</dbReference>
<dbReference type="InterPro" id="IPR004013">
    <property type="entry name" value="PHP_dom"/>
</dbReference>
<dbReference type="Pfam" id="PF02811">
    <property type="entry name" value="PHP"/>
    <property type="match status" value="1"/>
</dbReference>
<dbReference type="GO" id="GO:0004534">
    <property type="term" value="F:5'-3' RNA exonuclease activity"/>
    <property type="evidence" value="ECO:0007669"/>
    <property type="project" value="TreeGrafter"/>
</dbReference>
<dbReference type="PANTHER" id="PTHR42924:SF3">
    <property type="entry name" value="POLYMERASE_HISTIDINOL PHOSPHATASE N-TERMINAL DOMAIN-CONTAINING PROTEIN"/>
    <property type="match status" value="1"/>
</dbReference>
<evidence type="ECO:0000313" key="2">
    <source>
        <dbReference type="EMBL" id="QSQ08428.1"/>
    </source>
</evidence>
<sequence length="349" mass="39788">MLYEYVGNIHIHTTYSDGSGTVEEVIKAAQKSGLDFIGITDHYTLKGLFDNKEGWYGDVLALIGVELNRDYNHYLAFDIKRDIGDYTDDPQKTIDEVNAAGGFGFIAHPFEKGSRLFLNGKTFPWLNWNVTGFTGLSVWNYSSQWKAGINTTVRGLYAYYVNRNGHAGPCCDSLKKWDELTRKRRVVAIGCSDAHAVKLDIPVLKPVIFPYEYYFRTVNTHIILREPFKKDLSYDKKLVYSALKRGNCFIGFDLYADSRGFLFYGYNKDAQVIMGEEIARSSSSVTLEVLLPRRGEIRLIRDGKVIERIRGNGLQYKAEKQGTYRIEADLIKFADATKPWIISNPIYVK</sequence>
<dbReference type="PANTHER" id="PTHR42924">
    <property type="entry name" value="EXONUCLEASE"/>
    <property type="match status" value="1"/>
</dbReference>
<dbReference type="InterPro" id="IPR052018">
    <property type="entry name" value="PHP_domain"/>
</dbReference>
<evidence type="ECO:0000313" key="3">
    <source>
        <dbReference type="Proteomes" id="UP000662904"/>
    </source>
</evidence>
<dbReference type="AlphaFoldDB" id="A0A8A0RLD7"/>
<reference evidence="2" key="1">
    <citation type="submission" date="2020-07" db="EMBL/GenBank/DDBJ databases">
        <title>Koleobacter methoxysyntrophicus gen. nov., sp. nov., a novel anaerobic bacterium isolated from deep subsurface oil field and proposal of Koleobacterales ord. nov. in the phylum Firmicutes.</title>
        <authorList>
            <person name="Sakamoto S."/>
            <person name="Tamaki H."/>
        </authorList>
    </citation>
    <scope>NUCLEOTIDE SEQUENCE</scope>
    <source>
        <strain evidence="2">NRmbB1</strain>
    </source>
</reference>
<dbReference type="NCBIfam" id="NF038032">
    <property type="entry name" value="CehA_McbA_metalo"/>
    <property type="match status" value="1"/>
</dbReference>
<dbReference type="SUPFAM" id="SSF89550">
    <property type="entry name" value="PHP domain-like"/>
    <property type="match status" value="1"/>
</dbReference>
<feature type="domain" description="Polymerase/histidinol phosphatase N-terminal" evidence="1">
    <location>
        <begin position="7"/>
        <end position="71"/>
    </location>
</feature>
<name>A0A8A0RLD7_9FIRM</name>